<name>A0A8D8UZT2_9HEMI</name>
<dbReference type="EMBL" id="HBUF01350910">
    <property type="protein sequence ID" value="CAG6713722.1"/>
    <property type="molecule type" value="Transcribed_RNA"/>
</dbReference>
<evidence type="ECO:0000313" key="2">
    <source>
        <dbReference type="EMBL" id="CAG6713722.1"/>
    </source>
</evidence>
<feature type="region of interest" description="Disordered" evidence="1">
    <location>
        <begin position="1"/>
        <end position="26"/>
    </location>
</feature>
<evidence type="ECO:0000256" key="1">
    <source>
        <dbReference type="SAM" id="MobiDB-lite"/>
    </source>
</evidence>
<protein>
    <submittedName>
        <fullName evidence="2">Uncharacterized protein</fullName>
    </submittedName>
</protein>
<reference evidence="2" key="1">
    <citation type="submission" date="2021-05" db="EMBL/GenBank/DDBJ databases">
        <authorList>
            <person name="Alioto T."/>
            <person name="Alioto T."/>
            <person name="Gomez Garrido J."/>
        </authorList>
    </citation>
    <scope>NUCLEOTIDE SEQUENCE</scope>
</reference>
<sequence>MAKKKKKKKNNKKKAVKGEGEGEAEEEEVVFIEHAGFHMVLKKNVEKNLPTLSESVVAKLSDSVLDTWTQCNRACFILVSILECGPETCVSELKSKLSSYKTNLSSQSFFGAKILLGKLE</sequence>
<feature type="compositionally biased region" description="Basic residues" evidence="1">
    <location>
        <begin position="1"/>
        <end position="15"/>
    </location>
</feature>
<accession>A0A8D8UZT2</accession>
<proteinExistence type="predicted"/>
<organism evidence="2">
    <name type="scientific">Cacopsylla melanoneura</name>
    <dbReference type="NCBI Taxonomy" id="428564"/>
    <lineage>
        <taxon>Eukaryota</taxon>
        <taxon>Metazoa</taxon>
        <taxon>Ecdysozoa</taxon>
        <taxon>Arthropoda</taxon>
        <taxon>Hexapoda</taxon>
        <taxon>Insecta</taxon>
        <taxon>Pterygota</taxon>
        <taxon>Neoptera</taxon>
        <taxon>Paraneoptera</taxon>
        <taxon>Hemiptera</taxon>
        <taxon>Sternorrhyncha</taxon>
        <taxon>Psylloidea</taxon>
        <taxon>Psyllidae</taxon>
        <taxon>Psyllinae</taxon>
        <taxon>Cacopsylla</taxon>
    </lineage>
</organism>
<dbReference type="AlphaFoldDB" id="A0A8D8UZT2"/>